<reference evidence="1 2" key="1">
    <citation type="journal article" date="2018" name="J. Allergy Clin. Immunol.">
        <title>High-quality assembly of Dermatophagoides pteronyssinus genome and transcriptome reveals a wide range of novel allergens.</title>
        <authorList>
            <person name="Liu X.Y."/>
            <person name="Yang K.Y."/>
            <person name="Wang M.Q."/>
            <person name="Kwok J.S."/>
            <person name="Zeng X."/>
            <person name="Yang Z."/>
            <person name="Xiao X.J."/>
            <person name="Lau C.P."/>
            <person name="Li Y."/>
            <person name="Huang Z.M."/>
            <person name="Ba J.G."/>
            <person name="Yim A.K."/>
            <person name="Ouyang C.Y."/>
            <person name="Ngai S.M."/>
            <person name="Chan T.F."/>
            <person name="Leung E.L."/>
            <person name="Liu L."/>
            <person name="Liu Z.G."/>
            <person name="Tsui S.K."/>
        </authorList>
    </citation>
    <scope>NUCLEOTIDE SEQUENCE [LARGE SCALE GENOMIC DNA]</scope>
    <source>
        <strain evidence="1">Derp</strain>
    </source>
</reference>
<evidence type="ECO:0000313" key="1">
    <source>
        <dbReference type="EMBL" id="KAH9419358.1"/>
    </source>
</evidence>
<keyword evidence="2" id="KW-1185">Reference proteome</keyword>
<organism evidence="1 2">
    <name type="scientific">Dermatophagoides pteronyssinus</name>
    <name type="common">European house dust mite</name>
    <dbReference type="NCBI Taxonomy" id="6956"/>
    <lineage>
        <taxon>Eukaryota</taxon>
        <taxon>Metazoa</taxon>
        <taxon>Ecdysozoa</taxon>
        <taxon>Arthropoda</taxon>
        <taxon>Chelicerata</taxon>
        <taxon>Arachnida</taxon>
        <taxon>Acari</taxon>
        <taxon>Acariformes</taxon>
        <taxon>Sarcoptiformes</taxon>
        <taxon>Astigmata</taxon>
        <taxon>Psoroptidia</taxon>
        <taxon>Analgoidea</taxon>
        <taxon>Pyroglyphidae</taxon>
        <taxon>Dermatophagoidinae</taxon>
        <taxon>Dermatophagoides</taxon>
    </lineage>
</organism>
<reference evidence="1 2" key="2">
    <citation type="journal article" date="2022" name="Mol. Biol. Evol.">
        <title>Comparative Genomics Reveals Insights into the Divergent Evolution of Astigmatic Mites and Household Pest Adaptations.</title>
        <authorList>
            <person name="Xiong Q."/>
            <person name="Wan A.T."/>
            <person name="Liu X."/>
            <person name="Fung C.S."/>
            <person name="Xiao X."/>
            <person name="Malainual N."/>
            <person name="Hou J."/>
            <person name="Wang L."/>
            <person name="Wang M."/>
            <person name="Yang K.Y."/>
            <person name="Cui Y."/>
            <person name="Leung E.L."/>
            <person name="Nong W."/>
            <person name="Shin S.K."/>
            <person name="Au S.W."/>
            <person name="Jeong K.Y."/>
            <person name="Chew F.T."/>
            <person name="Hui J.H."/>
            <person name="Leung T.F."/>
            <person name="Tungtrongchitr A."/>
            <person name="Zhong N."/>
            <person name="Liu Z."/>
            <person name="Tsui S.K."/>
        </authorList>
    </citation>
    <scope>NUCLEOTIDE SEQUENCE [LARGE SCALE GENOMIC DNA]</scope>
    <source>
        <strain evidence="1">Derp</strain>
    </source>
</reference>
<proteinExistence type="predicted"/>
<name>A0ABQ8JAE0_DERPT</name>
<gene>
    <name evidence="1" type="ORF">DERP_005869</name>
</gene>
<evidence type="ECO:0000313" key="2">
    <source>
        <dbReference type="Proteomes" id="UP000887458"/>
    </source>
</evidence>
<dbReference type="Proteomes" id="UP000887458">
    <property type="component" value="Unassembled WGS sequence"/>
</dbReference>
<accession>A0ABQ8JAE0</accession>
<protein>
    <submittedName>
        <fullName evidence="1">Uncharacterized protein</fullName>
    </submittedName>
</protein>
<dbReference type="EMBL" id="NJHN03000060">
    <property type="protein sequence ID" value="KAH9419358.1"/>
    <property type="molecule type" value="Genomic_DNA"/>
</dbReference>
<comment type="caution">
    <text evidence="1">The sequence shown here is derived from an EMBL/GenBank/DDBJ whole genome shotgun (WGS) entry which is preliminary data.</text>
</comment>
<sequence length="78" mass="9305">MFLYLREDFKFKIGKDQRIVSFQINILDKCRNENVKRINGSNKIGWINLIMMMIMCCHFGMNEEAKTIDRQSINDETI</sequence>